<comment type="similarity">
    <text evidence="1">Belongs to the bacterial solute-binding protein 5 family.</text>
</comment>
<dbReference type="Pfam" id="PF00496">
    <property type="entry name" value="SBP_bac_5"/>
    <property type="match status" value="1"/>
</dbReference>
<dbReference type="PANTHER" id="PTHR30290">
    <property type="entry name" value="PERIPLASMIC BINDING COMPONENT OF ABC TRANSPORTER"/>
    <property type="match status" value="1"/>
</dbReference>
<evidence type="ECO:0000256" key="1">
    <source>
        <dbReference type="ARBA" id="ARBA00005695"/>
    </source>
</evidence>
<dbReference type="GO" id="GO:0015833">
    <property type="term" value="P:peptide transport"/>
    <property type="evidence" value="ECO:0007669"/>
    <property type="project" value="TreeGrafter"/>
</dbReference>
<dbReference type="InterPro" id="IPR039424">
    <property type="entry name" value="SBP_5"/>
</dbReference>
<dbReference type="InterPro" id="IPR000914">
    <property type="entry name" value="SBP_5_dom"/>
</dbReference>
<dbReference type="GO" id="GO:0030288">
    <property type="term" value="C:outer membrane-bounded periplasmic space"/>
    <property type="evidence" value="ECO:0007669"/>
    <property type="project" value="UniProtKB-ARBA"/>
</dbReference>
<dbReference type="AlphaFoldDB" id="A0A2X4VEW5"/>
<dbReference type="GO" id="GO:1904680">
    <property type="term" value="F:peptide transmembrane transporter activity"/>
    <property type="evidence" value="ECO:0007669"/>
    <property type="project" value="TreeGrafter"/>
</dbReference>
<evidence type="ECO:0000256" key="2">
    <source>
        <dbReference type="ARBA" id="ARBA00022448"/>
    </source>
</evidence>
<dbReference type="Gene3D" id="3.40.190.10">
    <property type="entry name" value="Periplasmic binding protein-like II"/>
    <property type="match status" value="1"/>
</dbReference>
<dbReference type="InterPro" id="IPR030678">
    <property type="entry name" value="Peptide/Ni-bd"/>
</dbReference>
<keyword evidence="7" id="KW-1185">Reference proteome</keyword>
<dbReference type="EMBL" id="LS483470">
    <property type="protein sequence ID" value="SQI43840.1"/>
    <property type="molecule type" value="Genomic_DNA"/>
</dbReference>
<feature type="chain" id="PRO_5015927305" evidence="4">
    <location>
        <begin position="25"/>
        <end position="523"/>
    </location>
</feature>
<name>A0A2X4VEW5_9GAMM</name>
<dbReference type="KEGG" id="lri:NCTC12151_03283"/>
<keyword evidence="3 4" id="KW-0732">Signal</keyword>
<feature type="domain" description="Solute-binding protein family 5" evidence="5">
    <location>
        <begin position="69"/>
        <end position="401"/>
    </location>
</feature>
<dbReference type="GO" id="GO:0043190">
    <property type="term" value="C:ATP-binding cassette (ABC) transporter complex"/>
    <property type="evidence" value="ECO:0007669"/>
    <property type="project" value="InterPro"/>
</dbReference>
<evidence type="ECO:0000313" key="7">
    <source>
        <dbReference type="Proteomes" id="UP000249005"/>
    </source>
</evidence>
<dbReference type="Gene3D" id="3.10.105.10">
    <property type="entry name" value="Dipeptide-binding Protein, Domain 3"/>
    <property type="match status" value="1"/>
</dbReference>
<keyword evidence="2" id="KW-0813">Transport</keyword>
<dbReference type="FunFam" id="3.10.105.10:FF:000009">
    <property type="entry name" value="ABC transporter substrate-binding protein"/>
    <property type="match status" value="1"/>
</dbReference>
<evidence type="ECO:0000256" key="3">
    <source>
        <dbReference type="ARBA" id="ARBA00022729"/>
    </source>
</evidence>
<dbReference type="Proteomes" id="UP000249005">
    <property type="component" value="Chromosome 1"/>
</dbReference>
<organism evidence="6 7">
    <name type="scientific">Leminorella richardii</name>
    <dbReference type="NCBI Taxonomy" id="158841"/>
    <lineage>
        <taxon>Bacteria</taxon>
        <taxon>Pseudomonadati</taxon>
        <taxon>Pseudomonadota</taxon>
        <taxon>Gammaproteobacteria</taxon>
        <taxon>Enterobacterales</taxon>
        <taxon>Budviciaceae</taxon>
        <taxon>Leminorella</taxon>
    </lineage>
</organism>
<dbReference type="PIRSF" id="PIRSF002741">
    <property type="entry name" value="MppA"/>
    <property type="match status" value="1"/>
</dbReference>
<evidence type="ECO:0000313" key="6">
    <source>
        <dbReference type="EMBL" id="SQI43840.1"/>
    </source>
</evidence>
<reference evidence="6 7" key="1">
    <citation type="submission" date="2018-06" db="EMBL/GenBank/DDBJ databases">
        <authorList>
            <consortium name="Pathogen Informatics"/>
            <person name="Doyle S."/>
        </authorList>
    </citation>
    <scope>NUCLEOTIDE SEQUENCE [LARGE SCALE GENOMIC DNA]</scope>
    <source>
        <strain evidence="6 7">NCTC12151</strain>
    </source>
</reference>
<gene>
    <name evidence="6" type="primary">appA_2</name>
    <name evidence="6" type="ORF">NCTC12151_03283</name>
</gene>
<dbReference type="SUPFAM" id="SSF53850">
    <property type="entry name" value="Periplasmic binding protein-like II"/>
    <property type="match status" value="1"/>
</dbReference>
<dbReference type="OrthoDB" id="9801912at2"/>
<sequence length="523" mass="57207">MKMKPFYMAACLTAALTLSSTLTAQTHTLKMAIGAEPSEGFDPLLGWSHGSYVLLHAPLLRQNADLSWQPLLVESYSLSNDGTVWTLRLKPDLKFSDGSPLTAEDVAFSYNQAAVSGGKADMGSFRQAKVVDKQTVTIELKQPESTFIHVLGALGIVPKAKYGKSFAQSPIGAGPYRLVSLQPGQQLIVEANPYYVGQKNDFDKLVFVFLDQDSAFATASSGGLDLIRIPQTLANQPVANMKLLVQKSVENRGIMFPMTPSGKKDAKGNSIGNDVTADPAIRKAINYAVNRSLLANQLFDGQARPAFTAVDGLPWDNPNAKFKDGDLDKARQILDRAGWTAKAPDGLRKKNGIPAQITLWYASGDSTRRDLAQAFSAMMEPLGIRVSLKSGSWETVERYMHSNPTLFGWGSLDPMELYHHYASRLGGEGYFNPGYYANSAVDQHLKQAIESPNWQSAIPHWQKVDWDGTTGAGVQGDAAWVWLLNLNHTYLVNPCVSLGEGAPEAHGDWTVLNNLDGWRWTCQ</sequence>
<dbReference type="CDD" id="cd08518">
    <property type="entry name" value="PBP2_NikA_DppA_OppA_like_19"/>
    <property type="match status" value="1"/>
</dbReference>
<feature type="signal peptide" evidence="4">
    <location>
        <begin position="1"/>
        <end position="24"/>
    </location>
</feature>
<accession>A0A2X4VEW5</accession>
<evidence type="ECO:0000256" key="4">
    <source>
        <dbReference type="SAM" id="SignalP"/>
    </source>
</evidence>
<dbReference type="PANTHER" id="PTHR30290:SF9">
    <property type="entry name" value="OLIGOPEPTIDE-BINDING PROTEIN APPA"/>
    <property type="match status" value="1"/>
</dbReference>
<proteinExistence type="inferred from homology"/>
<protein>
    <submittedName>
        <fullName evidence="6">Oligopeptide-binding protein AppA</fullName>
    </submittedName>
</protein>
<evidence type="ECO:0000259" key="5">
    <source>
        <dbReference type="Pfam" id="PF00496"/>
    </source>
</evidence>